<dbReference type="InterPro" id="IPR013039">
    <property type="entry name" value="DUF1588"/>
</dbReference>
<evidence type="ECO:0000259" key="3">
    <source>
        <dbReference type="Pfam" id="PF07627"/>
    </source>
</evidence>
<dbReference type="AlphaFoldDB" id="A0A4Q1CBV0"/>
<dbReference type="Pfam" id="PF07626">
    <property type="entry name" value="PSD3"/>
    <property type="match status" value="1"/>
</dbReference>
<evidence type="ECO:0000259" key="5">
    <source>
        <dbReference type="Pfam" id="PF07635"/>
    </source>
</evidence>
<comment type="caution">
    <text evidence="7">The sequence shown here is derived from an EMBL/GenBank/DDBJ whole genome shotgun (WGS) entry which is preliminary data.</text>
</comment>
<dbReference type="Pfam" id="PF07624">
    <property type="entry name" value="PSD2"/>
    <property type="match status" value="1"/>
</dbReference>
<feature type="domain" description="DUF1585" evidence="1">
    <location>
        <begin position="754"/>
        <end position="827"/>
    </location>
</feature>
<feature type="domain" description="DUF1595" evidence="6">
    <location>
        <begin position="417"/>
        <end position="477"/>
    </location>
</feature>
<dbReference type="InterPro" id="IPR013036">
    <property type="entry name" value="DUF1587"/>
</dbReference>
<dbReference type="Pfam" id="PF07627">
    <property type="entry name" value="PSCyt3"/>
    <property type="match status" value="1"/>
</dbReference>
<dbReference type="InterPro" id="IPR011478">
    <property type="entry name" value="DUF1585"/>
</dbReference>
<dbReference type="Pfam" id="PF07631">
    <property type="entry name" value="PSD4"/>
    <property type="match status" value="1"/>
</dbReference>
<dbReference type="Pfam" id="PF07637">
    <property type="entry name" value="PSD5"/>
    <property type="match status" value="1"/>
</dbReference>
<dbReference type="Pfam" id="PF07635">
    <property type="entry name" value="PSCyt1"/>
    <property type="match status" value="1"/>
</dbReference>
<dbReference type="InterPro" id="IPR013042">
    <property type="entry name" value="DUF1592"/>
</dbReference>
<evidence type="ECO:0000259" key="1">
    <source>
        <dbReference type="Pfam" id="PF07624"/>
    </source>
</evidence>
<protein>
    <submittedName>
        <fullName evidence="7">DUF1592 domain-containing protein</fullName>
    </submittedName>
</protein>
<accession>A0A4Q1CBV0</accession>
<dbReference type="InterPro" id="IPR013043">
    <property type="entry name" value="DUF1595"/>
</dbReference>
<dbReference type="GO" id="GO:0020037">
    <property type="term" value="F:heme binding"/>
    <property type="evidence" value="ECO:0007669"/>
    <property type="project" value="InterPro"/>
</dbReference>
<dbReference type="SUPFAM" id="SSF46626">
    <property type="entry name" value="Cytochrome c"/>
    <property type="match status" value="1"/>
</dbReference>
<dbReference type="EMBL" id="SDHX01000001">
    <property type="protein sequence ID" value="RXK56411.1"/>
    <property type="molecule type" value="Genomic_DNA"/>
</dbReference>
<reference evidence="7 8" key="1">
    <citation type="submission" date="2019-01" db="EMBL/GenBank/DDBJ databases">
        <title>Lacunisphaera sp. strain TWA-58.</title>
        <authorList>
            <person name="Chen W.-M."/>
        </authorList>
    </citation>
    <scope>NUCLEOTIDE SEQUENCE [LARGE SCALE GENOMIC DNA]</scope>
    <source>
        <strain evidence="7 8">TWA-58</strain>
    </source>
</reference>
<proteinExistence type="predicted"/>
<feature type="domain" description="DUF1588" evidence="3">
    <location>
        <begin position="642"/>
        <end position="741"/>
    </location>
</feature>
<evidence type="ECO:0000259" key="4">
    <source>
        <dbReference type="Pfam" id="PF07631"/>
    </source>
</evidence>
<sequence length="844" mass="93488">METPTPVDSLISPLSAPPPPPVVNPRSAHALLAGLLLSVCLPAAAGANAPSTPDPLAYSQVIQPFLDNYCFDCHNTDTRKGDINLEDLVDVGRADHDGRRIWELVHRQLRAGAMPPDREDQPTPEERAEVVSHLRQRLTHIDLSKPVDSGRVTARRFNRTEYDNTIHDLFGIRLSVANTFPGDDVGYGFDNIGDVHSVSPLRLQLFLEAAETVSDFLLNTGRRLEMNRNEQGVFFDRIKVVKSSDAGVVLDQKGWMSVEYETPLPGTYELSIRAWGLMPDSVFKARQIDELNGWPQFPNAFQPGDSEPIVPLEVWVDGQLVDTLHIAQGLSSTDWKTYTTNRFPLGMGPHQVTFKLGTPATLTGEARDAWIADPPRLGVKEARMTGPHAVDRSALSPLHRRLIEIRPGPDRPPAAAAREILAELLPRAFRRPAAPGEIESFVGLMESLLANGESFESALDGALQAILVSPHFLYRLELGPDATAPDRIRPVGDYALASRLSYFLWNSMPDDTLFALAAEGRLDNDDVLRAQVARLLADPRAVAFKEGFFRQWLDLRKLRTLSIDKARFPVFTEDLRADVEQETLLFIGSIIAENRSVQDLLRADHTFVNDALAELYGLPLAEAEKKEKDRSFRRVSLEGLPRRGLLTQPSILMLTSYPNRTSPTKRGNWILEAILGDEPPPPPANVPQLEEAVANSAALPLREQLELHRTNQTCASCHATMDPIGLGLENFDAIGRWRTTDAGAPINASGVLPDGNKFDGPLELLGLLQERDEDFVRCFTQKLLTFALGRGLEFYDRVAVDEILARTQAGDHRILDIVTEAVLSRPFRLTRGDPVHPPLTATHP</sequence>
<dbReference type="InterPro" id="IPR011429">
    <property type="entry name" value="Cyt_c_Planctomycete-type"/>
</dbReference>
<keyword evidence="8" id="KW-1185">Reference proteome</keyword>
<gene>
    <name evidence="7" type="ORF">ESB00_11245</name>
</gene>
<feature type="domain" description="DUF1587" evidence="2">
    <location>
        <begin position="155"/>
        <end position="215"/>
    </location>
</feature>
<feature type="domain" description="DUF1592" evidence="4">
    <location>
        <begin position="493"/>
        <end position="618"/>
    </location>
</feature>
<evidence type="ECO:0000259" key="6">
    <source>
        <dbReference type="Pfam" id="PF07637"/>
    </source>
</evidence>
<dbReference type="OrthoDB" id="175242at2"/>
<dbReference type="GO" id="GO:0009055">
    <property type="term" value="F:electron transfer activity"/>
    <property type="evidence" value="ECO:0007669"/>
    <property type="project" value="InterPro"/>
</dbReference>
<dbReference type="InterPro" id="IPR036909">
    <property type="entry name" value="Cyt_c-like_dom_sf"/>
</dbReference>
<evidence type="ECO:0000313" key="8">
    <source>
        <dbReference type="Proteomes" id="UP000290218"/>
    </source>
</evidence>
<evidence type="ECO:0000313" key="7">
    <source>
        <dbReference type="EMBL" id="RXK56411.1"/>
    </source>
</evidence>
<name>A0A4Q1CBV0_9BACT</name>
<evidence type="ECO:0000259" key="2">
    <source>
        <dbReference type="Pfam" id="PF07626"/>
    </source>
</evidence>
<feature type="domain" description="Cytochrome C Planctomycete-type" evidence="5">
    <location>
        <begin position="70"/>
        <end position="117"/>
    </location>
</feature>
<organism evidence="7 8">
    <name type="scientific">Oleiharenicola lentus</name>
    <dbReference type="NCBI Taxonomy" id="2508720"/>
    <lineage>
        <taxon>Bacteria</taxon>
        <taxon>Pseudomonadati</taxon>
        <taxon>Verrucomicrobiota</taxon>
        <taxon>Opitutia</taxon>
        <taxon>Opitutales</taxon>
        <taxon>Opitutaceae</taxon>
        <taxon>Oleiharenicola</taxon>
    </lineage>
</organism>
<dbReference type="Proteomes" id="UP000290218">
    <property type="component" value="Unassembled WGS sequence"/>
</dbReference>